<reference evidence="3" key="1">
    <citation type="submission" date="2021-03" db="EMBL/GenBank/DDBJ databases">
        <title>Evolutionary innovations through gain and loss of genes in the ectomycorrhizal Boletales.</title>
        <authorList>
            <person name="Wu G."/>
            <person name="Miyauchi S."/>
            <person name="Morin E."/>
            <person name="Yang Z.-L."/>
            <person name="Xu J."/>
            <person name="Martin F.M."/>
        </authorList>
    </citation>
    <scope>NUCLEOTIDE SEQUENCE</scope>
    <source>
        <strain evidence="3">BR01</strain>
    </source>
</reference>
<accession>A0A8I2YID3</accession>
<keyword evidence="4" id="KW-1185">Reference proteome</keyword>
<evidence type="ECO:0000313" key="4">
    <source>
        <dbReference type="Proteomes" id="UP000683000"/>
    </source>
</evidence>
<protein>
    <recommendedName>
        <fullName evidence="2">DUF6532 domain-containing protein</fullName>
    </recommendedName>
</protein>
<feature type="compositionally biased region" description="Polar residues" evidence="1">
    <location>
        <begin position="194"/>
        <end position="211"/>
    </location>
</feature>
<proteinExistence type="predicted"/>
<sequence>MKRASKRFGRLSTADQGQSQGEETQSPDQPPLSASNHAWAALKPKSRPKKDTPITSIPVEGGQQSEKRKHARSVESQQPKHKKLKLAPLSCGKTRGSHIAHRAPKIDVNDSEGDEDLGYNDDGEEDAAQDSARDKTQETSSAEEDCGDVPANVLKAEVAQIVSQKAKTHLSSLASANSSQANRSKSASVAADSRPSTPLENPSRHPSTPSEDPSRHYCHIRTESIAPSTPSEHSHRLYQPAAFNRGPPMSDLENELDEFDTQSQSFGQPGVCSKNKTNRELKLEQERPVVHAPSKKKVMKWSSDIMIKKEEPDQAAEDLNVILWKPRTHLNIYMKSKKTAAIGLKEQNPDIRKVIHASYEFGRSALTIGDMEALLGMSNDVLLRMSTPFSTRRLEDIATHALIKGAESNGYDGEFDIMHHLEEGSQTLYIEPLQDYIAHCLALYRSHFKKAISLVIPGVLGLPTNSYQHNTNLLSNNAFIYPWNAETGFDTSKPFMNPVIAKSVECAFFTAGSQYNALGLEFASKLTLSSESGKCEVSIFMVVMACVAITSIIQDMLLSRSTDFAGPQLDSLFKKLVIVLISLRRSRPITYHKTMHGIHMAAVGEKSMSLISNDLTAEEIIGEISWDLIDE</sequence>
<comment type="caution">
    <text evidence="3">The sequence shown here is derived from an EMBL/GenBank/DDBJ whole genome shotgun (WGS) entry which is preliminary data.</text>
</comment>
<dbReference type="AlphaFoldDB" id="A0A8I2YID3"/>
<name>A0A8I2YID3_9AGAM</name>
<evidence type="ECO:0000259" key="2">
    <source>
        <dbReference type="Pfam" id="PF20149"/>
    </source>
</evidence>
<dbReference type="Proteomes" id="UP000683000">
    <property type="component" value="Unassembled WGS sequence"/>
</dbReference>
<feature type="compositionally biased region" description="Acidic residues" evidence="1">
    <location>
        <begin position="109"/>
        <end position="128"/>
    </location>
</feature>
<feature type="compositionally biased region" description="Low complexity" evidence="1">
    <location>
        <begin position="170"/>
        <end position="188"/>
    </location>
</feature>
<evidence type="ECO:0000256" key="1">
    <source>
        <dbReference type="SAM" id="MobiDB-lite"/>
    </source>
</evidence>
<feature type="domain" description="DUF6532" evidence="2">
    <location>
        <begin position="390"/>
        <end position="556"/>
    </location>
</feature>
<evidence type="ECO:0000313" key="3">
    <source>
        <dbReference type="EMBL" id="KAG6372405.1"/>
    </source>
</evidence>
<feature type="region of interest" description="Disordered" evidence="1">
    <location>
        <begin position="1"/>
        <end position="149"/>
    </location>
</feature>
<dbReference type="Pfam" id="PF20149">
    <property type="entry name" value="DUF6532"/>
    <property type="match status" value="1"/>
</dbReference>
<gene>
    <name evidence="3" type="ORF">JVT61DRAFT_7878</name>
</gene>
<dbReference type="OrthoDB" id="2651384at2759"/>
<dbReference type="EMBL" id="JAGFBS010000028">
    <property type="protein sequence ID" value="KAG6372405.1"/>
    <property type="molecule type" value="Genomic_DNA"/>
</dbReference>
<organism evidence="3 4">
    <name type="scientific">Boletus reticuloceps</name>
    <dbReference type="NCBI Taxonomy" id="495285"/>
    <lineage>
        <taxon>Eukaryota</taxon>
        <taxon>Fungi</taxon>
        <taxon>Dikarya</taxon>
        <taxon>Basidiomycota</taxon>
        <taxon>Agaricomycotina</taxon>
        <taxon>Agaricomycetes</taxon>
        <taxon>Agaricomycetidae</taxon>
        <taxon>Boletales</taxon>
        <taxon>Boletineae</taxon>
        <taxon>Boletaceae</taxon>
        <taxon>Boletoideae</taxon>
        <taxon>Boletus</taxon>
    </lineage>
</organism>
<feature type="region of interest" description="Disordered" evidence="1">
    <location>
        <begin position="164"/>
        <end position="217"/>
    </location>
</feature>
<feature type="compositionally biased region" description="Polar residues" evidence="1">
    <location>
        <begin position="13"/>
        <end position="36"/>
    </location>
</feature>
<dbReference type="InterPro" id="IPR045341">
    <property type="entry name" value="DUF6532"/>
</dbReference>